<accession>A0ACC0D6A0</accession>
<protein>
    <submittedName>
        <fullName evidence="1">Uncharacterized protein</fullName>
    </submittedName>
</protein>
<organism evidence="1 2">
    <name type="scientific">Hypoxylon rubiginosum</name>
    <dbReference type="NCBI Taxonomy" id="110542"/>
    <lineage>
        <taxon>Eukaryota</taxon>
        <taxon>Fungi</taxon>
        <taxon>Dikarya</taxon>
        <taxon>Ascomycota</taxon>
        <taxon>Pezizomycotina</taxon>
        <taxon>Sordariomycetes</taxon>
        <taxon>Xylariomycetidae</taxon>
        <taxon>Xylariales</taxon>
        <taxon>Hypoxylaceae</taxon>
        <taxon>Hypoxylon</taxon>
    </lineage>
</organism>
<proteinExistence type="predicted"/>
<name>A0ACC0D6A0_9PEZI</name>
<evidence type="ECO:0000313" key="2">
    <source>
        <dbReference type="Proteomes" id="UP001497680"/>
    </source>
</evidence>
<keyword evidence="2" id="KW-1185">Reference proteome</keyword>
<gene>
    <name evidence="1" type="ORF">F4821DRAFT_258296</name>
</gene>
<sequence>MIRHPLQSAVGRTRPDLNRVADGIAASLRQFSISARRSASDDNDSQPPRPPTGPRLLRNAAAVNEVLSILDDSSMRQPRAQTQNQTPATSSTPRPITKRPSPNPPARAQGPNTITVNTQPRGGANRLGDDLTLNGRNNEITSAPQVIRGGFRGRGRGFRGGFGDNNFTPSDRSGGPPQSNNNFNRDDRPRRGRGRGAGGARGGGARGGRGGRGGNRRRREDGDRDSRGRKGDGSGPLLDAAPHVKAYLEQRETGETLAFNPSLTLQSLAGYGPAVATAGTPFGQGETALRQARIMGGGDFFHPLHIKHPDEVRAAWRDGAGVFVPPSAEARQWTDAVLERMVEKSGKPFGAPEEVKQAVLEDALLGKYEGPKYAELNDTAATIRSYVKRDGTWNAQAERGIEAKVMSLLGQRRGGAKAPAAARAKA</sequence>
<comment type="caution">
    <text evidence="1">The sequence shown here is derived from an EMBL/GenBank/DDBJ whole genome shotgun (WGS) entry which is preliminary data.</text>
</comment>
<evidence type="ECO:0000313" key="1">
    <source>
        <dbReference type="EMBL" id="KAI6088124.1"/>
    </source>
</evidence>
<reference evidence="1 2" key="1">
    <citation type="journal article" date="2022" name="New Phytol.">
        <title>Ecological generalism drives hyperdiversity of secondary metabolite gene clusters in xylarialean endophytes.</title>
        <authorList>
            <person name="Franco M.E.E."/>
            <person name="Wisecaver J.H."/>
            <person name="Arnold A.E."/>
            <person name="Ju Y.M."/>
            <person name="Slot J.C."/>
            <person name="Ahrendt S."/>
            <person name="Moore L.P."/>
            <person name="Eastman K.E."/>
            <person name="Scott K."/>
            <person name="Konkel Z."/>
            <person name="Mondo S.J."/>
            <person name="Kuo A."/>
            <person name="Hayes R.D."/>
            <person name="Haridas S."/>
            <person name="Andreopoulos B."/>
            <person name="Riley R."/>
            <person name="LaButti K."/>
            <person name="Pangilinan J."/>
            <person name="Lipzen A."/>
            <person name="Amirebrahimi M."/>
            <person name="Yan J."/>
            <person name="Adam C."/>
            <person name="Keymanesh K."/>
            <person name="Ng V."/>
            <person name="Louie K."/>
            <person name="Northen T."/>
            <person name="Drula E."/>
            <person name="Henrissat B."/>
            <person name="Hsieh H.M."/>
            <person name="Youens-Clark K."/>
            <person name="Lutzoni F."/>
            <person name="Miadlikowska J."/>
            <person name="Eastwood D.C."/>
            <person name="Hamelin R.C."/>
            <person name="Grigoriev I.V."/>
            <person name="U'Ren J.M."/>
        </authorList>
    </citation>
    <scope>NUCLEOTIDE SEQUENCE [LARGE SCALE GENOMIC DNA]</scope>
    <source>
        <strain evidence="1 2">ER1909</strain>
    </source>
</reference>
<dbReference type="EMBL" id="MU394303">
    <property type="protein sequence ID" value="KAI6088124.1"/>
    <property type="molecule type" value="Genomic_DNA"/>
</dbReference>
<dbReference type="Proteomes" id="UP001497680">
    <property type="component" value="Unassembled WGS sequence"/>
</dbReference>